<dbReference type="GO" id="GO:0003677">
    <property type="term" value="F:DNA binding"/>
    <property type="evidence" value="ECO:0007669"/>
    <property type="project" value="UniProtKB-KW"/>
</dbReference>
<dbReference type="OrthoDB" id="9814751at2"/>
<reference evidence="4 5" key="1">
    <citation type="submission" date="2018-12" db="EMBL/GenBank/DDBJ databases">
        <authorList>
            <person name="Grouzdev D.S."/>
            <person name="Krutkina M.S."/>
        </authorList>
    </citation>
    <scope>NUCLEOTIDE SEQUENCE [LARGE SCALE GENOMIC DNA]</scope>
    <source>
        <strain evidence="4 5">RmlP026</strain>
    </source>
</reference>
<accession>A0A4Q2U0I8</accession>
<dbReference type="EMBL" id="QYBB01000036">
    <property type="protein sequence ID" value="RYC29939.1"/>
    <property type="molecule type" value="Genomic_DNA"/>
</dbReference>
<feature type="domain" description="HTH cro/C1-type" evidence="3">
    <location>
        <begin position="29"/>
        <end position="84"/>
    </location>
</feature>
<dbReference type="SUPFAM" id="SSF47413">
    <property type="entry name" value="lambda repressor-like DNA-binding domains"/>
    <property type="match status" value="1"/>
</dbReference>
<dbReference type="InterPro" id="IPR010982">
    <property type="entry name" value="Lambda_DNA-bd_dom_sf"/>
</dbReference>
<dbReference type="GO" id="GO:0005829">
    <property type="term" value="C:cytosol"/>
    <property type="evidence" value="ECO:0007669"/>
    <property type="project" value="TreeGrafter"/>
</dbReference>
<reference evidence="4 5" key="2">
    <citation type="submission" date="2019-02" db="EMBL/GenBank/DDBJ databases">
        <title>'Lichenibacterium ramalinii' gen. nov. sp. nov., 'Lichenibacterium minor' gen. nov. sp. nov.</title>
        <authorList>
            <person name="Pankratov T."/>
        </authorList>
    </citation>
    <scope>NUCLEOTIDE SEQUENCE [LARGE SCALE GENOMIC DNA]</scope>
    <source>
        <strain evidence="4 5">RmlP026</strain>
    </source>
</reference>
<keyword evidence="5" id="KW-1185">Reference proteome</keyword>
<keyword evidence="1" id="KW-0238">DNA-binding</keyword>
<dbReference type="Gene3D" id="1.10.260.40">
    <property type="entry name" value="lambda repressor-like DNA-binding domains"/>
    <property type="match status" value="1"/>
</dbReference>
<evidence type="ECO:0000313" key="4">
    <source>
        <dbReference type="EMBL" id="RYC29939.1"/>
    </source>
</evidence>
<dbReference type="SMART" id="SM00530">
    <property type="entry name" value="HTH_XRE"/>
    <property type="match status" value="1"/>
</dbReference>
<dbReference type="CDD" id="cd02209">
    <property type="entry name" value="cupin_XRE_C"/>
    <property type="match status" value="1"/>
</dbReference>
<evidence type="ECO:0000259" key="3">
    <source>
        <dbReference type="PROSITE" id="PS50943"/>
    </source>
</evidence>
<dbReference type="PANTHER" id="PTHR46797">
    <property type="entry name" value="HTH-TYPE TRANSCRIPTIONAL REGULATOR"/>
    <property type="match status" value="1"/>
</dbReference>
<dbReference type="PANTHER" id="PTHR46797:SF2">
    <property type="entry name" value="TRANSCRIPTIONAL REGULATOR"/>
    <property type="match status" value="1"/>
</dbReference>
<evidence type="ECO:0000256" key="2">
    <source>
        <dbReference type="SAM" id="MobiDB-lite"/>
    </source>
</evidence>
<organism evidence="4 5">
    <name type="scientific">Lichenibacterium minor</name>
    <dbReference type="NCBI Taxonomy" id="2316528"/>
    <lineage>
        <taxon>Bacteria</taxon>
        <taxon>Pseudomonadati</taxon>
        <taxon>Pseudomonadota</taxon>
        <taxon>Alphaproteobacteria</taxon>
        <taxon>Hyphomicrobiales</taxon>
        <taxon>Lichenihabitantaceae</taxon>
        <taxon>Lichenibacterium</taxon>
    </lineage>
</organism>
<comment type="caution">
    <text evidence="4">The sequence shown here is derived from an EMBL/GenBank/DDBJ whole genome shotgun (WGS) entry which is preliminary data.</text>
</comment>
<dbReference type="Proteomes" id="UP000290759">
    <property type="component" value="Unassembled WGS sequence"/>
</dbReference>
<name>A0A4Q2U0I8_9HYPH</name>
<dbReference type="CDD" id="cd00093">
    <property type="entry name" value="HTH_XRE"/>
    <property type="match status" value="1"/>
</dbReference>
<evidence type="ECO:0000256" key="1">
    <source>
        <dbReference type="ARBA" id="ARBA00023125"/>
    </source>
</evidence>
<protein>
    <submittedName>
        <fullName evidence="4">XRE family transcriptional regulator</fullName>
    </submittedName>
</protein>
<dbReference type="Gene3D" id="2.60.120.10">
    <property type="entry name" value="Jelly Rolls"/>
    <property type="match status" value="1"/>
</dbReference>
<dbReference type="InterPro" id="IPR014710">
    <property type="entry name" value="RmlC-like_jellyroll"/>
</dbReference>
<dbReference type="InterPro" id="IPR050807">
    <property type="entry name" value="TransReg_Diox_bact_type"/>
</dbReference>
<gene>
    <name evidence="4" type="ORF">D3273_21460</name>
</gene>
<dbReference type="InterPro" id="IPR001387">
    <property type="entry name" value="Cro/C1-type_HTH"/>
</dbReference>
<evidence type="ECO:0000313" key="5">
    <source>
        <dbReference type="Proteomes" id="UP000290759"/>
    </source>
</evidence>
<dbReference type="InterPro" id="IPR013096">
    <property type="entry name" value="Cupin_2"/>
</dbReference>
<feature type="region of interest" description="Disordered" evidence="2">
    <location>
        <begin position="1"/>
        <end position="24"/>
    </location>
</feature>
<dbReference type="InterPro" id="IPR011051">
    <property type="entry name" value="RmlC_Cupin_sf"/>
</dbReference>
<dbReference type="Pfam" id="PF07883">
    <property type="entry name" value="Cupin_2"/>
    <property type="match status" value="1"/>
</dbReference>
<sequence>MKGSGMLDATQPVPPGSPDAGSVDVGARLKRFRTERKLTITQLADRSGVSSGMISQIERGTTNPSIKILQRLRSALGVNLWDVLDENASAEPRPSPSSAHVLRRANRPRIVVGESRLVKELLSPRKDRNLRFMIITLPAGGVSEDVIVGEGEKGGLVTDGRVRLTVGQEVSDLDEGDSFQFPSSLPHALSNPHAEPAKVVWIMSVLDSHI</sequence>
<proteinExistence type="predicted"/>
<dbReference type="AlphaFoldDB" id="A0A4Q2U0I8"/>
<dbReference type="GO" id="GO:0003700">
    <property type="term" value="F:DNA-binding transcription factor activity"/>
    <property type="evidence" value="ECO:0007669"/>
    <property type="project" value="TreeGrafter"/>
</dbReference>
<dbReference type="Pfam" id="PF01381">
    <property type="entry name" value="HTH_3"/>
    <property type="match status" value="1"/>
</dbReference>
<dbReference type="PROSITE" id="PS50943">
    <property type="entry name" value="HTH_CROC1"/>
    <property type="match status" value="1"/>
</dbReference>
<dbReference type="SUPFAM" id="SSF51182">
    <property type="entry name" value="RmlC-like cupins"/>
    <property type="match status" value="1"/>
</dbReference>